<evidence type="ECO:0000256" key="2">
    <source>
        <dbReference type="ARBA" id="ARBA00022490"/>
    </source>
</evidence>
<comment type="subcellular location">
    <subcellularLocation>
        <location evidence="1">Cytoplasm</location>
    </subcellularLocation>
</comment>
<sequence>MKYECARVLRGHDGPVFAVRFNEKGTYCMSCGSDRTIRLWNPHREGTDGPTSALMIKTYKGLHGYEIRDVAIENDNSKFVSCGRDKAVFQWDVASGKTIRKFEGHVSSVNAVTYNDDCSVLATASYDSTVRLWDVRARNSFVPIQTLDDFTDSVTSVLVTDHEIVASCVDGFVRTYDLRAGLLTEDNLHHPVTSLAMTSDLNCIVASTTKGHIRLFESKSGVELNAFQGHVVGDYGLDCAFSHDDASVLSGSEDGRVMVWDMLTKDPRRSFQAHDRAVRTVATHPTDAMVLTGSVDSTVKVWVPAAP</sequence>
<evidence type="ECO:0000256" key="3">
    <source>
        <dbReference type="ARBA" id="ARBA00022574"/>
    </source>
</evidence>
<dbReference type="PROSITE" id="PS50294">
    <property type="entry name" value="WD_REPEATS_REGION"/>
    <property type="match status" value="3"/>
</dbReference>
<dbReference type="InterPro" id="IPR020472">
    <property type="entry name" value="WD40_PAC1"/>
</dbReference>
<dbReference type="RefSeq" id="XP_009834186.1">
    <property type="nucleotide sequence ID" value="XM_009835884.1"/>
</dbReference>
<feature type="repeat" description="WD" evidence="6">
    <location>
        <begin position="240"/>
        <end position="270"/>
    </location>
</feature>
<keyword evidence="2" id="KW-0963">Cytoplasm</keyword>
<dbReference type="GO" id="GO:0071013">
    <property type="term" value="C:catalytic step 2 spliceosome"/>
    <property type="evidence" value="ECO:0007669"/>
    <property type="project" value="TreeGrafter"/>
</dbReference>
<evidence type="ECO:0000256" key="6">
    <source>
        <dbReference type="PROSITE-ProRule" id="PRU00221"/>
    </source>
</evidence>
<feature type="repeat" description="WD" evidence="6">
    <location>
        <begin position="63"/>
        <end position="101"/>
    </location>
</feature>
<gene>
    <name evidence="7" type="ORF">H257_09620</name>
</gene>
<comment type="similarity">
    <text evidence="5">Belongs to the WD repeat MORG1 family.</text>
</comment>
<dbReference type="InterPro" id="IPR001680">
    <property type="entry name" value="WD40_rpt"/>
</dbReference>
<name>W4G9X2_APHAT</name>
<proteinExistence type="inferred from homology"/>
<dbReference type="InterPro" id="IPR036322">
    <property type="entry name" value="WD40_repeat_dom_sf"/>
</dbReference>
<feature type="repeat" description="WD" evidence="6">
    <location>
        <begin position="102"/>
        <end position="143"/>
    </location>
</feature>
<organism evidence="7">
    <name type="scientific">Aphanomyces astaci</name>
    <name type="common">Crayfish plague agent</name>
    <dbReference type="NCBI Taxonomy" id="112090"/>
    <lineage>
        <taxon>Eukaryota</taxon>
        <taxon>Sar</taxon>
        <taxon>Stramenopiles</taxon>
        <taxon>Oomycota</taxon>
        <taxon>Saprolegniomycetes</taxon>
        <taxon>Saprolegniales</taxon>
        <taxon>Verrucalvaceae</taxon>
        <taxon>Aphanomyces</taxon>
    </lineage>
</organism>
<dbReference type="PROSITE" id="PS50082">
    <property type="entry name" value="WD_REPEATS_2"/>
    <property type="match status" value="5"/>
</dbReference>
<evidence type="ECO:0000313" key="7">
    <source>
        <dbReference type="EMBL" id="ETV76061.1"/>
    </source>
</evidence>
<evidence type="ECO:0000256" key="4">
    <source>
        <dbReference type="ARBA" id="ARBA00022737"/>
    </source>
</evidence>
<dbReference type="VEuPathDB" id="FungiDB:H257_09620"/>
<dbReference type="InterPro" id="IPR015943">
    <property type="entry name" value="WD40/YVTN_repeat-like_dom_sf"/>
</dbReference>
<dbReference type="SMART" id="SM00320">
    <property type="entry name" value="WD40"/>
    <property type="match status" value="7"/>
</dbReference>
<dbReference type="OrthoDB" id="71437at2759"/>
<dbReference type="CDD" id="cd00200">
    <property type="entry name" value="WD40"/>
    <property type="match status" value="1"/>
</dbReference>
<dbReference type="GO" id="GO:0005737">
    <property type="term" value="C:cytoplasm"/>
    <property type="evidence" value="ECO:0007669"/>
    <property type="project" value="UniProtKB-SubCell"/>
</dbReference>
<dbReference type="EMBL" id="KI913137">
    <property type="protein sequence ID" value="ETV76061.1"/>
    <property type="molecule type" value="Genomic_DNA"/>
</dbReference>
<dbReference type="GeneID" id="20811616"/>
<dbReference type="PROSITE" id="PS00678">
    <property type="entry name" value="WD_REPEATS_1"/>
    <property type="match status" value="2"/>
</dbReference>
<dbReference type="PANTHER" id="PTHR22842">
    <property type="entry name" value="WD40 REPEAT PROTEIN"/>
    <property type="match status" value="1"/>
</dbReference>
<dbReference type="InterPro" id="IPR019775">
    <property type="entry name" value="WD40_repeat_CS"/>
</dbReference>
<dbReference type="PRINTS" id="PR00320">
    <property type="entry name" value="GPROTEINBRPT"/>
</dbReference>
<keyword evidence="3 6" id="KW-0853">WD repeat</keyword>
<evidence type="ECO:0000256" key="5">
    <source>
        <dbReference type="ARBA" id="ARBA00038145"/>
    </source>
</evidence>
<protein>
    <submittedName>
        <fullName evidence="7">Uncharacterized protein</fullName>
    </submittedName>
</protein>
<accession>W4G9X2</accession>
<dbReference type="InterPro" id="IPR051980">
    <property type="entry name" value="WD_repeat_MORG1"/>
</dbReference>
<feature type="repeat" description="WD" evidence="6">
    <location>
        <begin position="271"/>
        <end position="302"/>
    </location>
</feature>
<keyword evidence="4" id="KW-0677">Repeat</keyword>
<dbReference type="Gene3D" id="2.130.10.10">
    <property type="entry name" value="YVTN repeat-like/Quinoprotein amine dehydrogenase"/>
    <property type="match status" value="2"/>
</dbReference>
<dbReference type="GO" id="GO:0000398">
    <property type="term" value="P:mRNA splicing, via spliceosome"/>
    <property type="evidence" value="ECO:0007669"/>
    <property type="project" value="TreeGrafter"/>
</dbReference>
<reference evidence="7" key="1">
    <citation type="submission" date="2013-12" db="EMBL/GenBank/DDBJ databases">
        <title>The Genome Sequence of Aphanomyces astaci APO3.</title>
        <authorList>
            <consortium name="The Broad Institute Genomics Platform"/>
            <person name="Russ C."/>
            <person name="Tyler B."/>
            <person name="van West P."/>
            <person name="Dieguez-Uribeondo J."/>
            <person name="Young S.K."/>
            <person name="Zeng Q."/>
            <person name="Gargeya S."/>
            <person name="Fitzgerald M."/>
            <person name="Abouelleil A."/>
            <person name="Alvarado L."/>
            <person name="Chapman S.B."/>
            <person name="Gainer-Dewar J."/>
            <person name="Goldberg J."/>
            <person name="Griggs A."/>
            <person name="Gujja S."/>
            <person name="Hansen M."/>
            <person name="Howarth C."/>
            <person name="Imamovic A."/>
            <person name="Ireland A."/>
            <person name="Larimer J."/>
            <person name="McCowan C."/>
            <person name="Murphy C."/>
            <person name="Pearson M."/>
            <person name="Poon T.W."/>
            <person name="Priest M."/>
            <person name="Roberts A."/>
            <person name="Saif S."/>
            <person name="Shea T."/>
            <person name="Sykes S."/>
            <person name="Wortman J."/>
            <person name="Nusbaum C."/>
            <person name="Birren B."/>
        </authorList>
    </citation>
    <scope>NUCLEOTIDE SEQUENCE [LARGE SCALE GENOMIC DNA]</scope>
    <source>
        <strain evidence="7">APO3</strain>
    </source>
</reference>
<dbReference type="Pfam" id="PF00400">
    <property type="entry name" value="WD40"/>
    <property type="match status" value="5"/>
</dbReference>
<dbReference type="AlphaFoldDB" id="W4G9X2"/>
<feature type="repeat" description="WD" evidence="6">
    <location>
        <begin position="9"/>
        <end position="41"/>
    </location>
</feature>
<evidence type="ECO:0000256" key="1">
    <source>
        <dbReference type="ARBA" id="ARBA00004496"/>
    </source>
</evidence>
<dbReference type="SUPFAM" id="SSF50978">
    <property type="entry name" value="WD40 repeat-like"/>
    <property type="match status" value="1"/>
</dbReference>
<dbReference type="PANTHER" id="PTHR22842:SF3">
    <property type="entry name" value="WD REPEAT DOMAIN-CONTAINING PROTEIN 83"/>
    <property type="match status" value="1"/>
</dbReference>
<dbReference type="STRING" id="112090.W4G9X2"/>